<dbReference type="InterPro" id="IPR022385">
    <property type="entry name" value="Rhs_assc_core"/>
</dbReference>
<dbReference type="PANTHER" id="PTHR32305">
    <property type="match status" value="1"/>
</dbReference>
<feature type="region of interest" description="Disordered" evidence="1">
    <location>
        <begin position="160"/>
        <end position="180"/>
    </location>
</feature>
<dbReference type="AlphaFoldDB" id="A0AAW5AA55"/>
<dbReference type="InterPro" id="IPR050708">
    <property type="entry name" value="T6SS_VgrG/RHS"/>
</dbReference>
<evidence type="ECO:0000313" key="3">
    <source>
        <dbReference type="EMBL" id="MCF5059220.1"/>
    </source>
</evidence>
<dbReference type="NCBIfam" id="TIGR01643">
    <property type="entry name" value="YD_repeat_2x"/>
    <property type="match status" value="1"/>
</dbReference>
<comment type="caution">
    <text evidence="3">The sequence shown here is derived from an EMBL/GenBank/DDBJ whole genome shotgun (WGS) entry which is preliminary data.</text>
</comment>
<dbReference type="Proteomes" id="UP000814172">
    <property type="component" value="Unassembled WGS sequence"/>
</dbReference>
<organism evidence="3 4">
    <name type="scientific">Pseudomonas proteolytica</name>
    <dbReference type="NCBI Taxonomy" id="219574"/>
    <lineage>
        <taxon>Bacteria</taxon>
        <taxon>Pseudomonadati</taxon>
        <taxon>Pseudomonadota</taxon>
        <taxon>Gammaproteobacteria</taxon>
        <taxon>Pseudomonadales</taxon>
        <taxon>Pseudomonadaceae</taxon>
        <taxon>Pseudomonas</taxon>
    </lineage>
</organism>
<evidence type="ECO:0000256" key="2">
    <source>
        <dbReference type="SAM" id="Phobius"/>
    </source>
</evidence>
<proteinExistence type="predicted"/>
<keyword evidence="2" id="KW-1133">Transmembrane helix</keyword>
<evidence type="ECO:0000256" key="1">
    <source>
        <dbReference type="SAM" id="MobiDB-lite"/>
    </source>
</evidence>
<evidence type="ECO:0000313" key="4">
    <source>
        <dbReference type="Proteomes" id="UP000814172"/>
    </source>
</evidence>
<dbReference type="InterPro" id="IPR031325">
    <property type="entry name" value="RHS_repeat"/>
</dbReference>
<keyword evidence="2" id="KW-0472">Membrane</keyword>
<dbReference type="EMBL" id="WKEW01000078">
    <property type="protein sequence ID" value="MCF5059220.1"/>
    <property type="molecule type" value="Genomic_DNA"/>
</dbReference>
<gene>
    <name evidence="3" type="ORF">GIW75_19935</name>
</gene>
<protein>
    <recommendedName>
        <fullName evidence="5">RHS repeat-associated core domain-containing protein</fullName>
    </recommendedName>
</protein>
<dbReference type="InterPro" id="IPR006530">
    <property type="entry name" value="YD"/>
</dbReference>
<dbReference type="Pfam" id="PF05593">
    <property type="entry name" value="RHS_repeat"/>
    <property type="match status" value="1"/>
</dbReference>
<name>A0AAW5AA55_9PSED</name>
<sequence length="1199" mass="132015">MLSLLEMIRNASNQQTNNPLDQSWTPTRLKSKNSFSSATLNTEIVDNPGLLAIIPELVPELIPTLRNISKFNFHTYKKIDSEGELKITSTLQGSLAGEDVSSAALIGQRIEYFENNGFRKGRVKKLTRSTLGTRDRRPIVSDPLRSFDYALGGARNTELTTTTTDTDETGKTRVSSQTQSTLSGRLVRQVDADGNRTEFAYNSYGQLVTLTVCAQSTTYRQVTTYAYPAPGQIKITEPNGQTRLSQYDGQDQLVSEHLLQGSQSKQTKAVTYDSLGRELRRSEFDYDAAGGQLVHWQEAQYDDWNEVSSQRYSDGRQTFNVYDPIALTRAQWTGKATDKHAMLTSYNVDDTVKKIEWKDQAGLVYQTHAFTYTQSKQVKQLKIDNEFGFTILDYTYDGAGRLLSEKHSEKGRGLLDFPFVYTYHYTYPVHWLLQEATQIEIETGGKRQILGKRSIDSWGRVTSLTRGSNTETFTYNGTSQVPATTLTADGQALKHDYIKELGNRLAKTSTADASAHTSFAYAYGTQGVATASEGDRFLQYDHDLYLRVSRQRVQTAPGQSKDLLYTHSLGARLLNSTDALGNQTLFFYSSTGQRYAANNFHFTTSHSYDDQGRFNEETIAGPYNLAPASPVAFNVKYTHDSQQRETRRHFTVTGKVDLLLENTYYADDKLKSVQLKQGATVLGSRSLTYNPGCRLKSCTTTGVWRPKTPSNKDIDKQEFTYDALGNVLTCVTSFGTAKNTATYTYEAVNGYRLTRVVNTHGDYTASANLSYDAAGRLTQDQTGKTYSYDWLGRLIRAGSTHYRYDPANRLMTRDEGTDPQQVIYDGLKACGDYSLGTNASSRNLNPGSTACTVQRIKRSGVERTMFELRDMSGSVLVSYDAQAQTLKHHAYTAYGEHFCDEPDSLLGFNGEYRDVQYPLGMGARWYDAASMRFNAPDELSPFGKGGPNLYAYCAEGDPVNFQDPTGHFSVDSQLREIWGDSLPGPVGFNPEQGALIHTLLWGGIGVLTAVMTGGTSLLMTAALVGLAASSLVTGIASLIVRDTAPEASSILAWVSLGTGALGGLATVAGKTAQLTAYLGRSFPAAARNLISKASKALISPLKQSSLGRGLERVWAKALPNPAVSMNLPYSELSLTSSQGLSGLFDLGDVNTLSFVTSGVLGNLELLESEPAQLADTFVGDITWLPFGSWGSLWQTVRGR</sequence>
<keyword evidence="2" id="KW-0812">Transmembrane</keyword>
<dbReference type="Gene3D" id="2.180.10.10">
    <property type="entry name" value="RHS repeat-associated core"/>
    <property type="match status" value="1"/>
</dbReference>
<reference evidence="3 4" key="1">
    <citation type="submission" date="2019-11" db="EMBL/GenBank/DDBJ databases">
        <title>Epiphytic Pseudomonas syringae from cherry orchards.</title>
        <authorList>
            <person name="Hulin M.T."/>
        </authorList>
    </citation>
    <scope>NUCLEOTIDE SEQUENCE [LARGE SCALE GENOMIC DNA]</scope>
    <source>
        <strain evidence="3 4">PA-6-9F</strain>
    </source>
</reference>
<keyword evidence="4" id="KW-1185">Reference proteome</keyword>
<dbReference type="NCBIfam" id="TIGR03696">
    <property type="entry name" value="Rhs_assc_core"/>
    <property type="match status" value="1"/>
</dbReference>
<feature type="transmembrane region" description="Helical" evidence="2">
    <location>
        <begin position="1050"/>
        <end position="1068"/>
    </location>
</feature>
<accession>A0AAW5AA55</accession>
<feature type="transmembrane region" description="Helical" evidence="2">
    <location>
        <begin position="1017"/>
        <end position="1038"/>
    </location>
</feature>
<dbReference type="RefSeq" id="WP_236300402.1">
    <property type="nucleotide sequence ID" value="NZ_WKEW01000078.1"/>
</dbReference>
<dbReference type="PANTHER" id="PTHR32305:SF15">
    <property type="entry name" value="PROTEIN RHSA-RELATED"/>
    <property type="match status" value="1"/>
</dbReference>
<evidence type="ECO:0008006" key="5">
    <source>
        <dbReference type="Google" id="ProtNLM"/>
    </source>
</evidence>